<evidence type="ECO:0000313" key="2">
    <source>
        <dbReference type="WBParaSite" id="JU765_v2.g7730.t1"/>
    </source>
</evidence>
<organism evidence="1 2">
    <name type="scientific">Panagrolaimus sp. JU765</name>
    <dbReference type="NCBI Taxonomy" id="591449"/>
    <lineage>
        <taxon>Eukaryota</taxon>
        <taxon>Metazoa</taxon>
        <taxon>Ecdysozoa</taxon>
        <taxon>Nematoda</taxon>
        <taxon>Chromadorea</taxon>
        <taxon>Rhabditida</taxon>
        <taxon>Tylenchina</taxon>
        <taxon>Panagrolaimomorpha</taxon>
        <taxon>Panagrolaimoidea</taxon>
        <taxon>Panagrolaimidae</taxon>
        <taxon>Panagrolaimus</taxon>
    </lineage>
</organism>
<proteinExistence type="predicted"/>
<sequence length="138" mass="15625">MDSLQHPKKRKIPNHGNYNPDNGSLTSHHENTWKRIALIFLPQFLVCVGFILYVFLGAFAFCLIDENIAKENYTEVVLFSFTTLATIGYGNISPKTTYSRLFCLVFTTLGVPLCVVVIGNMSKHLTKAFWMIQICFGI</sequence>
<accession>A0AC34RKB7</accession>
<reference evidence="2" key="1">
    <citation type="submission" date="2022-11" db="UniProtKB">
        <authorList>
            <consortium name="WormBaseParasite"/>
        </authorList>
    </citation>
    <scope>IDENTIFICATION</scope>
</reference>
<dbReference type="Proteomes" id="UP000887576">
    <property type="component" value="Unplaced"/>
</dbReference>
<name>A0AC34RKB7_9BILA</name>
<protein>
    <submittedName>
        <fullName evidence="2">Potassium channel domain-containing protein</fullName>
    </submittedName>
</protein>
<evidence type="ECO:0000313" key="1">
    <source>
        <dbReference type="Proteomes" id="UP000887576"/>
    </source>
</evidence>
<dbReference type="WBParaSite" id="JU765_v2.g7730.t1">
    <property type="protein sequence ID" value="JU765_v2.g7730.t1"/>
    <property type="gene ID" value="JU765_v2.g7730"/>
</dbReference>